<proteinExistence type="predicted"/>
<evidence type="ECO:0000256" key="1">
    <source>
        <dbReference type="ARBA" id="ARBA00022450"/>
    </source>
</evidence>
<dbReference type="PROSITE" id="PS00455">
    <property type="entry name" value="AMP_BINDING"/>
    <property type="match status" value="1"/>
</dbReference>
<organism evidence="4 5">
    <name type="scientific">Dactylosporangium vinaceum</name>
    <dbReference type="NCBI Taxonomy" id="53362"/>
    <lineage>
        <taxon>Bacteria</taxon>
        <taxon>Bacillati</taxon>
        <taxon>Actinomycetota</taxon>
        <taxon>Actinomycetes</taxon>
        <taxon>Micromonosporales</taxon>
        <taxon>Micromonosporaceae</taxon>
        <taxon>Dactylosporangium</taxon>
    </lineage>
</organism>
<dbReference type="PANTHER" id="PTHR44845">
    <property type="entry name" value="CARRIER DOMAIN-CONTAINING PROTEIN"/>
    <property type="match status" value="1"/>
</dbReference>
<dbReference type="Gene3D" id="2.30.38.10">
    <property type="entry name" value="Luciferase, Domain 3"/>
    <property type="match status" value="1"/>
</dbReference>
<comment type="caution">
    <text evidence="4">The sequence shown here is derived from an EMBL/GenBank/DDBJ whole genome shotgun (WGS) entry which is preliminary data.</text>
</comment>
<dbReference type="Proteomes" id="UP001589608">
    <property type="component" value="Unassembled WGS sequence"/>
</dbReference>
<feature type="non-terminal residue" evidence="4">
    <location>
        <position position="337"/>
    </location>
</feature>
<dbReference type="EMBL" id="JBHMCA010000098">
    <property type="protein sequence ID" value="MFB9452006.1"/>
    <property type="molecule type" value="Genomic_DNA"/>
</dbReference>
<sequence length="337" mass="36016">RQVVATPDAVAVDGVSYRELDDRSDRLACHLQGLGVGVESVVAVRLPRGVPLVVALLGVLKAGGAYLPIDPGYPADRVAWLVADAGARVVLDEEITDLPEGVPADVGLLPGHPAYVIYTSGSTGVPKGVVVPHAGVVNRLVWMQAQYGLDASDRVLQKTPAVFDVSVWEFFWPLLNGAELVMARPDGHRDPQYLAEVIEERAVTVVHFVPSMLAAFLPVARPGGLRRVICSGEVLPVETVDRLRRVLPGVAVDNLYGPTEASVDVTFWSCPDRVGLVIPIGRPVFNTQVYVLDAFLQPVPPGVVGELYLAGVQLARGYANRAGLTGERFVACPFQPA</sequence>
<dbReference type="NCBIfam" id="TIGR01733">
    <property type="entry name" value="AA-adenyl-dom"/>
    <property type="match status" value="1"/>
</dbReference>
<feature type="domain" description="AMP-dependent synthetase/ligase" evidence="3">
    <location>
        <begin position="108"/>
        <end position="318"/>
    </location>
</feature>
<feature type="domain" description="AMP-dependent synthetase/ligase" evidence="3">
    <location>
        <begin position="2"/>
        <end position="94"/>
    </location>
</feature>
<evidence type="ECO:0000313" key="5">
    <source>
        <dbReference type="Proteomes" id="UP001589608"/>
    </source>
</evidence>
<feature type="non-terminal residue" evidence="4">
    <location>
        <position position="1"/>
    </location>
</feature>
<dbReference type="RefSeq" id="WP_380032091.1">
    <property type="nucleotide sequence ID" value="NZ_JBHMCA010000098.1"/>
</dbReference>
<evidence type="ECO:0000313" key="4">
    <source>
        <dbReference type="EMBL" id="MFB9452006.1"/>
    </source>
</evidence>
<dbReference type="InterPro" id="IPR000873">
    <property type="entry name" value="AMP-dep_synth/lig_dom"/>
</dbReference>
<protein>
    <submittedName>
        <fullName evidence="4">Amino acid adenylation domain-containing protein</fullName>
    </submittedName>
</protein>
<dbReference type="InterPro" id="IPR020845">
    <property type="entry name" value="AMP-binding_CS"/>
</dbReference>
<keyword evidence="2" id="KW-0597">Phosphoprotein</keyword>
<dbReference type="InterPro" id="IPR010071">
    <property type="entry name" value="AA_adenyl_dom"/>
</dbReference>
<dbReference type="Gene3D" id="3.40.50.980">
    <property type="match status" value="2"/>
</dbReference>
<gene>
    <name evidence="4" type="ORF">ACFFTR_53865</name>
</gene>
<dbReference type="PANTHER" id="PTHR44845:SF7">
    <property type="entry name" value="PLIPASTATIN SYNTHASE SUBUNIT D"/>
    <property type="match status" value="1"/>
</dbReference>
<dbReference type="Pfam" id="PF00501">
    <property type="entry name" value="AMP-binding"/>
    <property type="match status" value="2"/>
</dbReference>
<keyword evidence="1" id="KW-0596">Phosphopantetheine</keyword>
<evidence type="ECO:0000259" key="3">
    <source>
        <dbReference type="Pfam" id="PF00501"/>
    </source>
</evidence>
<dbReference type="SUPFAM" id="SSF56801">
    <property type="entry name" value="Acetyl-CoA synthetase-like"/>
    <property type="match status" value="1"/>
</dbReference>
<reference evidence="4 5" key="1">
    <citation type="submission" date="2024-09" db="EMBL/GenBank/DDBJ databases">
        <authorList>
            <person name="Sun Q."/>
            <person name="Mori K."/>
        </authorList>
    </citation>
    <scope>NUCLEOTIDE SEQUENCE [LARGE SCALE GENOMIC DNA]</scope>
    <source>
        <strain evidence="4 5">JCM 3307</strain>
    </source>
</reference>
<keyword evidence="5" id="KW-1185">Reference proteome</keyword>
<accession>A0ABV5MT49</accession>
<evidence type="ECO:0000256" key="2">
    <source>
        <dbReference type="ARBA" id="ARBA00022553"/>
    </source>
</evidence>
<name>A0ABV5MT49_9ACTN</name>